<dbReference type="Gene3D" id="2.40.30.170">
    <property type="match status" value="1"/>
</dbReference>
<dbReference type="Proteomes" id="UP001447842">
    <property type="component" value="Chromosome"/>
</dbReference>
<dbReference type="Gene3D" id="1.10.287.470">
    <property type="entry name" value="Helix hairpin bin"/>
    <property type="match status" value="1"/>
</dbReference>
<evidence type="ECO:0000313" key="6">
    <source>
        <dbReference type="Proteomes" id="UP001447842"/>
    </source>
</evidence>
<accession>A0ABZ3HA16</accession>
<organism evidence="5 6">
    <name type="scientific">Sulfurimonas diazotrophicus</name>
    <dbReference type="NCBI Taxonomy" id="3131939"/>
    <lineage>
        <taxon>Bacteria</taxon>
        <taxon>Pseudomonadati</taxon>
        <taxon>Campylobacterota</taxon>
        <taxon>Epsilonproteobacteria</taxon>
        <taxon>Campylobacterales</taxon>
        <taxon>Sulfurimonadaceae</taxon>
        <taxon>Sulfurimonas</taxon>
    </lineage>
</organism>
<evidence type="ECO:0000256" key="1">
    <source>
        <dbReference type="ARBA" id="ARBA00009477"/>
    </source>
</evidence>
<evidence type="ECO:0000256" key="3">
    <source>
        <dbReference type="SAM" id="SignalP"/>
    </source>
</evidence>
<name>A0ABZ3HA16_9BACT</name>
<dbReference type="SUPFAM" id="SSF111369">
    <property type="entry name" value="HlyD-like secretion proteins"/>
    <property type="match status" value="1"/>
</dbReference>
<dbReference type="InterPro" id="IPR058647">
    <property type="entry name" value="BSH_CzcB-like"/>
</dbReference>
<keyword evidence="6" id="KW-1185">Reference proteome</keyword>
<keyword evidence="3" id="KW-0732">Signal</keyword>
<dbReference type="PANTHER" id="PTHR30469">
    <property type="entry name" value="MULTIDRUG RESISTANCE PROTEIN MDTA"/>
    <property type="match status" value="1"/>
</dbReference>
<feature type="chain" id="PRO_5045428323" evidence="3">
    <location>
        <begin position="23"/>
        <end position="247"/>
    </location>
</feature>
<protein>
    <submittedName>
        <fullName evidence="5">Efflux RND transporter periplasmic adaptor subunit</fullName>
    </submittedName>
</protein>
<dbReference type="Gene3D" id="2.40.50.100">
    <property type="match status" value="1"/>
</dbReference>
<reference evidence="5 6" key="1">
    <citation type="submission" date="2024-03" db="EMBL/GenBank/DDBJ databases">
        <title>Sulfurimonas sp. HSL3-1.</title>
        <authorList>
            <person name="Wang S."/>
        </authorList>
    </citation>
    <scope>NUCLEOTIDE SEQUENCE [LARGE SCALE GENOMIC DNA]</scope>
    <source>
        <strain evidence="5 6">HSL3-1</strain>
    </source>
</reference>
<dbReference type="Pfam" id="PF25973">
    <property type="entry name" value="BSH_CzcB"/>
    <property type="match status" value="1"/>
</dbReference>
<feature type="signal peptide" evidence="3">
    <location>
        <begin position="1"/>
        <end position="22"/>
    </location>
</feature>
<evidence type="ECO:0000256" key="2">
    <source>
        <dbReference type="SAM" id="Coils"/>
    </source>
</evidence>
<comment type="similarity">
    <text evidence="1">Belongs to the membrane fusion protein (MFP) (TC 8.A.1) family.</text>
</comment>
<dbReference type="NCBIfam" id="TIGR01730">
    <property type="entry name" value="RND_mfp"/>
    <property type="match status" value="1"/>
</dbReference>
<dbReference type="EMBL" id="CP147920">
    <property type="protein sequence ID" value="XAU15365.1"/>
    <property type="molecule type" value="Genomic_DNA"/>
</dbReference>
<evidence type="ECO:0000259" key="4">
    <source>
        <dbReference type="Pfam" id="PF25973"/>
    </source>
</evidence>
<proteinExistence type="inferred from homology"/>
<feature type="coiled-coil region" evidence="2">
    <location>
        <begin position="64"/>
        <end position="91"/>
    </location>
</feature>
<sequence>MKKILVTAVLMFTALHAQNIYATFDVEAEKAAELSLTSSGTIEGINIDVGSRVKKGDILLWLDNDDMKEAVELAKAQLELARVDAKFAQRNFERYEKVKNVIDAGEYDRYASAYETAKSRLHEAQVNVRYKQALLEKTILRAPFDGVVSDKPVEVGDVVSGAMIKVLLRLQSAKANTLKLKVDQKYWTKLKPGQTFRYRVDGETGQREGKVSIVYPTANNANRKIIVEVPAKGIVPGLFGEGEIEAD</sequence>
<dbReference type="InterPro" id="IPR006143">
    <property type="entry name" value="RND_pump_MFP"/>
</dbReference>
<evidence type="ECO:0000313" key="5">
    <source>
        <dbReference type="EMBL" id="XAU15365.1"/>
    </source>
</evidence>
<dbReference type="RefSeq" id="WP_345970446.1">
    <property type="nucleotide sequence ID" value="NZ_CP147920.1"/>
</dbReference>
<keyword evidence="2" id="KW-0175">Coiled coil</keyword>
<feature type="domain" description="CzcB-like barrel-sandwich hybrid" evidence="4">
    <location>
        <begin position="36"/>
        <end position="161"/>
    </location>
</feature>
<gene>
    <name evidence="5" type="ORF">WCY31_01390</name>
</gene>
<dbReference type="PANTHER" id="PTHR30469:SF15">
    <property type="entry name" value="HLYD FAMILY OF SECRETION PROTEINS"/>
    <property type="match status" value="1"/>
</dbReference>